<protein>
    <submittedName>
        <fullName evidence="1 2">Uncharacterized protein</fullName>
    </submittedName>
</protein>
<name>G7JVC0_MEDTR</name>
<dbReference type="Proteomes" id="UP000002051">
    <property type="component" value="Chromosome 4"/>
</dbReference>
<dbReference type="EMBL" id="CM001220">
    <property type="protein sequence ID" value="AES91476.2"/>
    <property type="molecule type" value="Genomic_DNA"/>
</dbReference>
<accession>G7JVC0</accession>
<reference evidence="2" key="3">
    <citation type="submission" date="2015-04" db="UniProtKB">
        <authorList>
            <consortium name="EnsemblPlants"/>
        </authorList>
    </citation>
    <scope>IDENTIFICATION</scope>
    <source>
        <strain evidence="2">cv. Jemalong A17</strain>
    </source>
</reference>
<evidence type="ECO:0000313" key="3">
    <source>
        <dbReference type="Proteomes" id="UP000002051"/>
    </source>
</evidence>
<gene>
    <name evidence="1" type="ordered locus">MTR_4g113960</name>
</gene>
<dbReference type="AlphaFoldDB" id="G7JVC0"/>
<dbReference type="PaxDb" id="3880-AES91476"/>
<evidence type="ECO:0000313" key="2">
    <source>
        <dbReference type="EnsemblPlants" id="AES91476"/>
    </source>
</evidence>
<reference evidence="1 3" key="1">
    <citation type="journal article" date="2011" name="Nature">
        <title>The Medicago genome provides insight into the evolution of rhizobial symbioses.</title>
        <authorList>
            <person name="Young N.D."/>
            <person name="Debelle F."/>
            <person name="Oldroyd G.E."/>
            <person name="Geurts R."/>
            <person name="Cannon S.B."/>
            <person name="Udvardi M.K."/>
            <person name="Benedito V.A."/>
            <person name="Mayer K.F."/>
            <person name="Gouzy J."/>
            <person name="Schoof H."/>
            <person name="Van de Peer Y."/>
            <person name="Proost S."/>
            <person name="Cook D.R."/>
            <person name="Meyers B.C."/>
            <person name="Spannagl M."/>
            <person name="Cheung F."/>
            <person name="De Mita S."/>
            <person name="Krishnakumar V."/>
            <person name="Gundlach H."/>
            <person name="Zhou S."/>
            <person name="Mudge J."/>
            <person name="Bharti A.K."/>
            <person name="Murray J.D."/>
            <person name="Naoumkina M.A."/>
            <person name="Rosen B."/>
            <person name="Silverstein K.A."/>
            <person name="Tang H."/>
            <person name="Rombauts S."/>
            <person name="Zhao P.X."/>
            <person name="Zhou P."/>
            <person name="Barbe V."/>
            <person name="Bardou P."/>
            <person name="Bechner M."/>
            <person name="Bellec A."/>
            <person name="Berger A."/>
            <person name="Berges H."/>
            <person name="Bidwell S."/>
            <person name="Bisseling T."/>
            <person name="Choisne N."/>
            <person name="Couloux A."/>
            <person name="Denny R."/>
            <person name="Deshpande S."/>
            <person name="Dai X."/>
            <person name="Doyle J.J."/>
            <person name="Dudez A.M."/>
            <person name="Farmer A.D."/>
            <person name="Fouteau S."/>
            <person name="Franken C."/>
            <person name="Gibelin C."/>
            <person name="Gish J."/>
            <person name="Goldstein S."/>
            <person name="Gonzalez A.J."/>
            <person name="Green P.J."/>
            <person name="Hallab A."/>
            <person name="Hartog M."/>
            <person name="Hua A."/>
            <person name="Humphray S.J."/>
            <person name="Jeong D.H."/>
            <person name="Jing Y."/>
            <person name="Jocker A."/>
            <person name="Kenton S.M."/>
            <person name="Kim D.J."/>
            <person name="Klee K."/>
            <person name="Lai H."/>
            <person name="Lang C."/>
            <person name="Lin S."/>
            <person name="Macmil S.L."/>
            <person name="Magdelenat G."/>
            <person name="Matthews L."/>
            <person name="McCorrison J."/>
            <person name="Monaghan E.L."/>
            <person name="Mun J.H."/>
            <person name="Najar F.Z."/>
            <person name="Nicholson C."/>
            <person name="Noirot C."/>
            <person name="O'Bleness M."/>
            <person name="Paule C.R."/>
            <person name="Poulain J."/>
            <person name="Prion F."/>
            <person name="Qin B."/>
            <person name="Qu C."/>
            <person name="Retzel E.F."/>
            <person name="Riddle C."/>
            <person name="Sallet E."/>
            <person name="Samain S."/>
            <person name="Samson N."/>
            <person name="Sanders I."/>
            <person name="Saurat O."/>
            <person name="Scarpelli C."/>
            <person name="Schiex T."/>
            <person name="Segurens B."/>
            <person name="Severin A.J."/>
            <person name="Sherrier D.J."/>
            <person name="Shi R."/>
            <person name="Sims S."/>
            <person name="Singer S.R."/>
            <person name="Sinharoy S."/>
            <person name="Sterck L."/>
            <person name="Viollet A."/>
            <person name="Wang B.B."/>
            <person name="Wang K."/>
            <person name="Wang M."/>
            <person name="Wang X."/>
            <person name="Warfsmann J."/>
            <person name="Weissenbach J."/>
            <person name="White D.D."/>
            <person name="White J.D."/>
            <person name="Wiley G.B."/>
            <person name="Wincker P."/>
            <person name="Xing Y."/>
            <person name="Yang L."/>
            <person name="Yao Z."/>
            <person name="Ying F."/>
            <person name="Zhai J."/>
            <person name="Zhou L."/>
            <person name="Zuber A."/>
            <person name="Denarie J."/>
            <person name="Dixon R.A."/>
            <person name="May G.D."/>
            <person name="Schwartz D.C."/>
            <person name="Rogers J."/>
            <person name="Quetier F."/>
            <person name="Town C.D."/>
            <person name="Roe B.A."/>
        </authorList>
    </citation>
    <scope>NUCLEOTIDE SEQUENCE [LARGE SCALE GENOMIC DNA]</scope>
    <source>
        <strain evidence="1">A17</strain>
        <strain evidence="2 3">cv. Jemalong A17</strain>
    </source>
</reference>
<keyword evidence="3" id="KW-1185">Reference proteome</keyword>
<proteinExistence type="predicted"/>
<organism evidence="1 3">
    <name type="scientific">Medicago truncatula</name>
    <name type="common">Barrel medic</name>
    <name type="synonym">Medicago tribuloides</name>
    <dbReference type="NCBI Taxonomy" id="3880"/>
    <lineage>
        <taxon>Eukaryota</taxon>
        <taxon>Viridiplantae</taxon>
        <taxon>Streptophyta</taxon>
        <taxon>Embryophyta</taxon>
        <taxon>Tracheophyta</taxon>
        <taxon>Spermatophyta</taxon>
        <taxon>Magnoliopsida</taxon>
        <taxon>eudicotyledons</taxon>
        <taxon>Gunneridae</taxon>
        <taxon>Pentapetalae</taxon>
        <taxon>rosids</taxon>
        <taxon>fabids</taxon>
        <taxon>Fabales</taxon>
        <taxon>Fabaceae</taxon>
        <taxon>Papilionoideae</taxon>
        <taxon>50 kb inversion clade</taxon>
        <taxon>NPAAA clade</taxon>
        <taxon>Hologalegina</taxon>
        <taxon>IRL clade</taxon>
        <taxon>Trifolieae</taxon>
        <taxon>Medicago</taxon>
    </lineage>
</organism>
<sequence>MVPFPTKYTWKVNGDIINWVQRRKDKKLVVDLTKRQEFGVAKEYSNELEGKKKSILGEYKSSVQCTSKNQKVKQKRQVRDAKFGHKVEGAQISSFRLNRSTNMFISPKQNVRLLLFKT</sequence>
<reference evidence="1 3" key="2">
    <citation type="journal article" date="2014" name="BMC Genomics">
        <title>An improved genome release (version Mt4.0) for the model legume Medicago truncatula.</title>
        <authorList>
            <person name="Tang H."/>
            <person name="Krishnakumar V."/>
            <person name="Bidwell S."/>
            <person name="Rosen B."/>
            <person name="Chan A."/>
            <person name="Zhou S."/>
            <person name="Gentzbittel L."/>
            <person name="Childs K.L."/>
            <person name="Yandell M."/>
            <person name="Gundlach H."/>
            <person name="Mayer K.F."/>
            <person name="Schwartz D.C."/>
            <person name="Town C.D."/>
        </authorList>
    </citation>
    <scope>GENOME REANNOTATION</scope>
    <source>
        <strain evidence="2 3">cv. Jemalong A17</strain>
    </source>
</reference>
<dbReference type="EnsemblPlants" id="AES91476">
    <property type="protein sequence ID" value="AES91476"/>
    <property type="gene ID" value="MTR_4g113960"/>
</dbReference>
<accession>A0A0C3X5F4</accession>
<dbReference type="HOGENOM" id="CLU_2076591_0_0_1"/>
<evidence type="ECO:0000313" key="1">
    <source>
        <dbReference type="EMBL" id="AES91476.2"/>
    </source>
</evidence>